<organism evidence="1 2">
    <name type="scientific">Penicillium camemberti (strain FM 013)</name>
    <dbReference type="NCBI Taxonomy" id="1429867"/>
    <lineage>
        <taxon>Eukaryota</taxon>
        <taxon>Fungi</taxon>
        <taxon>Dikarya</taxon>
        <taxon>Ascomycota</taxon>
        <taxon>Pezizomycotina</taxon>
        <taxon>Eurotiomycetes</taxon>
        <taxon>Eurotiomycetidae</taxon>
        <taxon>Eurotiales</taxon>
        <taxon>Aspergillaceae</taxon>
        <taxon>Penicillium</taxon>
    </lineage>
</organism>
<reference evidence="1 2" key="1">
    <citation type="journal article" date="2014" name="Nat. Commun.">
        <title>Multiple recent horizontal transfers of a large genomic region in cheese making fungi.</title>
        <authorList>
            <person name="Cheeseman K."/>
            <person name="Ropars J."/>
            <person name="Renault P."/>
            <person name="Dupont J."/>
            <person name="Gouzy J."/>
            <person name="Branca A."/>
            <person name="Abraham A.L."/>
            <person name="Ceppi M."/>
            <person name="Conseiller E."/>
            <person name="Debuchy R."/>
            <person name="Malagnac F."/>
            <person name="Goarin A."/>
            <person name="Silar P."/>
            <person name="Lacoste S."/>
            <person name="Sallet E."/>
            <person name="Bensimon A."/>
            <person name="Giraud T."/>
            <person name="Brygoo Y."/>
        </authorList>
    </citation>
    <scope>NUCLEOTIDE SEQUENCE [LARGE SCALE GENOMIC DNA]</scope>
    <source>
        <strain evidence="2">FM 013</strain>
    </source>
</reference>
<sequence length="38" mass="4235">MSQRIFLGPQEPGGRIWEIPSPRSTFHSAPVVPIYGLL</sequence>
<dbReference type="AlphaFoldDB" id="A0A0G4P2B1"/>
<protein>
    <submittedName>
        <fullName evidence="1">Str. FM013</fullName>
    </submittedName>
</protein>
<gene>
    <name evidence="1" type="ORF">PCAMFM013_S004g000323</name>
</gene>
<proteinExistence type="predicted"/>
<dbReference type="EMBL" id="HG793137">
    <property type="protein sequence ID" value="CRL20383.1"/>
    <property type="molecule type" value="Genomic_DNA"/>
</dbReference>
<evidence type="ECO:0000313" key="2">
    <source>
        <dbReference type="Proteomes" id="UP000053732"/>
    </source>
</evidence>
<evidence type="ECO:0000313" key="1">
    <source>
        <dbReference type="EMBL" id="CRL20383.1"/>
    </source>
</evidence>
<accession>A0A0G4P2B1</accession>
<dbReference type="Proteomes" id="UP000053732">
    <property type="component" value="Unassembled WGS sequence"/>
</dbReference>
<name>A0A0G4P2B1_PENC3</name>
<keyword evidence="2" id="KW-1185">Reference proteome</keyword>